<sequence length="371" mass="40931">MRCGLQCISYRMEMNLQCLEILMLMACATSALPTDAVERNRIDANGCRRCPPGQYQAGCTVCSICPSGYYTSDWNSEVSCLPCFRDCRKVFNLQVVQECSPKSDVQCICIDGFTCKYSNSVMKQCIYCHMGTSPPPTSPPALLKNQTGSSETICEPGTFLNVSSGNCEPEINEPTTDTPSHSPDTGNRLPWGWWVGLLFFVLLLITPAIFFGSRSEGTCLKQFFKLCSDGGHKGEEEAGAHPPDVAAGQLFSREAPWDAKTMTNPNKENHTDLPNSMDQAPKASGNFGPFHIYSAGAVFVSLLNHFTNPEGETEGVKTQKEDIPPPPSPPVHLSEEERDAQKDCIFFPLQEQGKESHLSKEEEIYCQPKEK</sequence>
<dbReference type="EMBL" id="JAFJMO010000001">
    <property type="protein sequence ID" value="KAJ8287800.1"/>
    <property type="molecule type" value="Genomic_DNA"/>
</dbReference>
<feature type="disulfide bond" evidence="1">
    <location>
        <begin position="65"/>
        <end position="80"/>
    </location>
</feature>
<dbReference type="AlphaFoldDB" id="A0A9Q1E178"/>
<dbReference type="Pfam" id="PF00020">
    <property type="entry name" value="TNFR_c6"/>
    <property type="match status" value="1"/>
</dbReference>
<dbReference type="GO" id="GO:0043123">
    <property type="term" value="P:positive regulation of canonical NF-kappaB signal transduction"/>
    <property type="evidence" value="ECO:0007669"/>
    <property type="project" value="InterPro"/>
</dbReference>
<feature type="repeat" description="TNFR-Cys" evidence="1">
    <location>
        <begin position="64"/>
        <end position="107"/>
    </location>
</feature>
<proteinExistence type="predicted"/>
<comment type="caution">
    <text evidence="1">Lacks conserved residue(s) required for the propagation of feature annotation.</text>
</comment>
<dbReference type="InterPro" id="IPR009030">
    <property type="entry name" value="Growth_fac_rcpt_cys_sf"/>
</dbReference>
<feature type="signal peptide" evidence="4">
    <location>
        <begin position="1"/>
        <end position="31"/>
    </location>
</feature>
<feature type="compositionally biased region" description="Basic and acidic residues" evidence="2">
    <location>
        <begin position="352"/>
        <end position="371"/>
    </location>
</feature>
<dbReference type="Proteomes" id="UP001152803">
    <property type="component" value="Unassembled WGS sequence"/>
</dbReference>
<accession>A0A9Q1E178</accession>
<name>A0A9Q1E178_CONCO</name>
<keyword evidence="3" id="KW-0812">Transmembrane</keyword>
<gene>
    <name evidence="6" type="ORF">COCON_G00004590</name>
</gene>
<organism evidence="6 7">
    <name type="scientific">Conger conger</name>
    <name type="common">Conger eel</name>
    <name type="synonym">Muraena conger</name>
    <dbReference type="NCBI Taxonomy" id="82655"/>
    <lineage>
        <taxon>Eukaryota</taxon>
        <taxon>Metazoa</taxon>
        <taxon>Chordata</taxon>
        <taxon>Craniata</taxon>
        <taxon>Vertebrata</taxon>
        <taxon>Euteleostomi</taxon>
        <taxon>Actinopterygii</taxon>
        <taxon>Neopterygii</taxon>
        <taxon>Teleostei</taxon>
        <taxon>Anguilliformes</taxon>
        <taxon>Congridae</taxon>
        <taxon>Conger</taxon>
    </lineage>
</organism>
<feature type="compositionally biased region" description="Polar residues" evidence="2">
    <location>
        <begin position="261"/>
        <end position="278"/>
    </location>
</feature>
<dbReference type="GO" id="GO:0048534">
    <property type="term" value="P:hematopoietic or lymphoid organ development"/>
    <property type="evidence" value="ECO:0007669"/>
    <property type="project" value="InterPro"/>
</dbReference>
<feature type="compositionally biased region" description="Basic and acidic residues" evidence="2">
    <location>
        <begin position="314"/>
        <end position="323"/>
    </location>
</feature>
<dbReference type="PROSITE" id="PS50050">
    <property type="entry name" value="TNFR_NGFR_2"/>
    <property type="match status" value="1"/>
</dbReference>
<evidence type="ECO:0000256" key="1">
    <source>
        <dbReference type="PROSITE-ProRule" id="PRU00206"/>
    </source>
</evidence>
<evidence type="ECO:0000256" key="3">
    <source>
        <dbReference type="SAM" id="Phobius"/>
    </source>
</evidence>
<dbReference type="SMART" id="SM00208">
    <property type="entry name" value="TNFR"/>
    <property type="match status" value="1"/>
</dbReference>
<feature type="region of interest" description="Disordered" evidence="2">
    <location>
        <begin position="259"/>
        <end position="281"/>
    </location>
</feature>
<evidence type="ECO:0000256" key="2">
    <source>
        <dbReference type="SAM" id="MobiDB-lite"/>
    </source>
</evidence>
<dbReference type="SUPFAM" id="SSF57184">
    <property type="entry name" value="Growth factor receptor domain"/>
    <property type="match status" value="1"/>
</dbReference>
<feature type="transmembrane region" description="Helical" evidence="3">
    <location>
        <begin position="191"/>
        <end position="211"/>
    </location>
</feature>
<dbReference type="PANTHER" id="PTHR47607">
    <property type="entry name" value="TUMOR NECROSIS FACTOR RECEPTOR SUBFAMILY MEMBER 3"/>
    <property type="match status" value="1"/>
</dbReference>
<evidence type="ECO:0000313" key="6">
    <source>
        <dbReference type="EMBL" id="KAJ8287800.1"/>
    </source>
</evidence>
<feature type="chain" id="PRO_5040380940" description="TNFR-Cys domain-containing protein" evidence="4">
    <location>
        <begin position="32"/>
        <end position="371"/>
    </location>
</feature>
<feature type="region of interest" description="Disordered" evidence="2">
    <location>
        <begin position="310"/>
        <end position="338"/>
    </location>
</feature>
<dbReference type="InterPro" id="IPR017349">
    <property type="entry name" value="TNFR_3_LTBR"/>
</dbReference>
<keyword evidence="3" id="KW-0472">Membrane</keyword>
<protein>
    <recommendedName>
        <fullName evidence="5">TNFR-Cys domain-containing protein</fullName>
    </recommendedName>
</protein>
<keyword evidence="7" id="KW-1185">Reference proteome</keyword>
<evidence type="ECO:0000259" key="5">
    <source>
        <dbReference type="PROSITE" id="PS50050"/>
    </source>
</evidence>
<dbReference type="Gene3D" id="2.10.50.10">
    <property type="entry name" value="Tumor Necrosis Factor Receptor, subunit A, domain 2"/>
    <property type="match status" value="1"/>
</dbReference>
<reference evidence="6" key="1">
    <citation type="journal article" date="2023" name="Science">
        <title>Genome structures resolve the early diversification of teleost fishes.</title>
        <authorList>
            <person name="Parey E."/>
            <person name="Louis A."/>
            <person name="Montfort J."/>
            <person name="Bouchez O."/>
            <person name="Roques C."/>
            <person name="Iampietro C."/>
            <person name="Lluch J."/>
            <person name="Castinel A."/>
            <person name="Donnadieu C."/>
            <person name="Desvignes T."/>
            <person name="Floi Bucao C."/>
            <person name="Jouanno E."/>
            <person name="Wen M."/>
            <person name="Mejri S."/>
            <person name="Dirks R."/>
            <person name="Jansen H."/>
            <person name="Henkel C."/>
            <person name="Chen W.J."/>
            <person name="Zahm M."/>
            <person name="Cabau C."/>
            <person name="Klopp C."/>
            <person name="Thompson A.W."/>
            <person name="Robinson-Rechavi M."/>
            <person name="Braasch I."/>
            <person name="Lecointre G."/>
            <person name="Bobe J."/>
            <person name="Postlethwait J.H."/>
            <person name="Berthelot C."/>
            <person name="Roest Crollius H."/>
            <person name="Guiguen Y."/>
        </authorList>
    </citation>
    <scope>NUCLEOTIDE SEQUENCE</scope>
    <source>
        <strain evidence="6">Concon-B</strain>
    </source>
</reference>
<dbReference type="OrthoDB" id="10031141at2759"/>
<keyword evidence="3" id="KW-1133">Transmembrane helix</keyword>
<feature type="domain" description="TNFR-Cys" evidence="5">
    <location>
        <begin position="64"/>
        <end position="107"/>
    </location>
</feature>
<dbReference type="InterPro" id="IPR001368">
    <property type="entry name" value="TNFR/NGFR_Cys_rich_reg"/>
</dbReference>
<comment type="caution">
    <text evidence="6">The sequence shown here is derived from an EMBL/GenBank/DDBJ whole genome shotgun (WGS) entry which is preliminary data.</text>
</comment>
<keyword evidence="4" id="KW-0732">Signal</keyword>
<dbReference type="GO" id="GO:0006955">
    <property type="term" value="P:immune response"/>
    <property type="evidence" value="ECO:0007669"/>
    <property type="project" value="InterPro"/>
</dbReference>
<keyword evidence="1" id="KW-1015">Disulfide bond</keyword>
<evidence type="ECO:0000256" key="4">
    <source>
        <dbReference type="SAM" id="SignalP"/>
    </source>
</evidence>
<evidence type="ECO:0000313" key="7">
    <source>
        <dbReference type="Proteomes" id="UP001152803"/>
    </source>
</evidence>
<feature type="region of interest" description="Disordered" evidence="2">
    <location>
        <begin position="350"/>
        <end position="371"/>
    </location>
</feature>
<dbReference type="CDD" id="cd00185">
    <property type="entry name" value="TNFRSF"/>
    <property type="match status" value="1"/>
</dbReference>
<dbReference type="PANTHER" id="PTHR47607:SF1">
    <property type="entry name" value="TUMOR NECROSIS FACTOR RECEPTOR SUPERFAMILY MEMBER 3"/>
    <property type="match status" value="1"/>
</dbReference>